<dbReference type="InterPro" id="IPR040151">
    <property type="entry name" value="Gfd2/YDR514C-like"/>
</dbReference>
<dbReference type="Proteomes" id="UP001165080">
    <property type="component" value="Unassembled WGS sequence"/>
</dbReference>
<evidence type="ECO:0000256" key="1">
    <source>
        <dbReference type="SAM" id="MobiDB-lite"/>
    </source>
</evidence>
<evidence type="ECO:0000259" key="2">
    <source>
        <dbReference type="Pfam" id="PF21762"/>
    </source>
</evidence>
<dbReference type="SUPFAM" id="SSF53098">
    <property type="entry name" value="Ribonuclease H-like"/>
    <property type="match status" value="1"/>
</dbReference>
<keyword evidence="4" id="KW-1185">Reference proteome</keyword>
<feature type="domain" description="Gfd2/YDR514C-like C-terminal" evidence="2">
    <location>
        <begin position="613"/>
        <end position="696"/>
    </location>
</feature>
<name>A0A9W6BFV5_9CHLO</name>
<accession>A0A9W6BFV5</accession>
<comment type="caution">
    <text evidence="3">The sequence shown here is derived from an EMBL/GenBank/DDBJ whole genome shotgun (WGS) entry which is preliminary data.</text>
</comment>
<organism evidence="3 4">
    <name type="scientific">Pleodorina starrii</name>
    <dbReference type="NCBI Taxonomy" id="330485"/>
    <lineage>
        <taxon>Eukaryota</taxon>
        <taxon>Viridiplantae</taxon>
        <taxon>Chlorophyta</taxon>
        <taxon>core chlorophytes</taxon>
        <taxon>Chlorophyceae</taxon>
        <taxon>CS clade</taxon>
        <taxon>Chlamydomonadales</taxon>
        <taxon>Volvocaceae</taxon>
        <taxon>Pleodorina</taxon>
    </lineage>
</organism>
<dbReference type="PANTHER" id="PTHR28083">
    <property type="entry name" value="GOOD FOR FULL DBP5 ACTIVITY PROTEIN 2"/>
    <property type="match status" value="1"/>
</dbReference>
<dbReference type="OrthoDB" id="551119at2759"/>
<dbReference type="InterPro" id="IPR036397">
    <property type="entry name" value="RNaseH_sf"/>
</dbReference>
<feature type="region of interest" description="Disordered" evidence="1">
    <location>
        <begin position="179"/>
        <end position="264"/>
    </location>
</feature>
<feature type="region of interest" description="Disordered" evidence="1">
    <location>
        <begin position="566"/>
        <end position="588"/>
    </location>
</feature>
<sequence length="712" mass="72361">MDLTRLIPVTSFENYVARLSSSPDYQRCVTSFFKAHSFYIRCPGLFAGTSKATGKRAVYCDQECFERLSAELAAIVAPWLGEQTRTQVHSLPTECVEDVQALNLQSEDDVKALFKDFKRTARYQKQCRQLAAARELLLDARRWTAPFHAPQLAATNAGCTPTTTPAEVAAAPAAAATAAAKEPSPAPVTSPLATTSLRPQANSEAASAGCSLAGGGGRGGGSNADVSRSRRKAVQSHPLVGEPDSGLQTEDEEGTDTSVRIGSCDGPCGEPSRHRALACAGQGATTTAGEITAPIAADAGAAVALAASRAPAGACDGRPALRALHTAVCADPWVSAGPTSAAGAAAPPLAGAPAPLASGCSSLAPSSAATPMWPPTTPHYGLASPCAAATAAATPPCDSARAAAAPAAEVAAAAVTSQHDVAGGVAVGHSCAHGGDCLGGGAEGVLVVCCSIDLEWWERDNSRVTEVGWTMWDNLTRSLESRHHIVAEHEALVNRIHVPDHKHDFLFGRSTSGSLAEGAMALQADLEHYGERVWAHWCAQQQEQQRQQQGQEGCLAEASAAACGREAAVDGGPPCSGSGAGSGAGLVSASSSEGAAAVPAPGPSGVPPAPPIQLVVVGHGLSQDLKALSGLLGVMIPATAAILDTADLAWAALEAAPGQERTAMSLRVLLKALGIPATKLHNGGNDARYTMEALLALAALDPPPAWAAAGAC</sequence>
<dbReference type="PANTHER" id="PTHR28083:SF1">
    <property type="entry name" value="GOOD FOR FULL DBP5 ACTIVITY PROTEIN 2"/>
    <property type="match status" value="1"/>
</dbReference>
<feature type="compositionally biased region" description="Polar residues" evidence="1">
    <location>
        <begin position="191"/>
        <end position="202"/>
    </location>
</feature>
<feature type="compositionally biased region" description="Low complexity" evidence="1">
    <location>
        <begin position="566"/>
        <end position="577"/>
    </location>
</feature>
<dbReference type="AlphaFoldDB" id="A0A9W6BFV5"/>
<proteinExistence type="predicted"/>
<dbReference type="Gene3D" id="3.30.420.10">
    <property type="entry name" value="Ribonuclease H-like superfamily/Ribonuclease H"/>
    <property type="match status" value="1"/>
</dbReference>
<feature type="compositionally biased region" description="Gly residues" evidence="1">
    <location>
        <begin position="212"/>
        <end position="222"/>
    </location>
</feature>
<dbReference type="InterPro" id="IPR048519">
    <property type="entry name" value="Gfd2/YDR514C-like_C"/>
</dbReference>
<evidence type="ECO:0000313" key="4">
    <source>
        <dbReference type="Proteomes" id="UP001165080"/>
    </source>
</evidence>
<dbReference type="Pfam" id="PF21762">
    <property type="entry name" value="DEDDh_C"/>
    <property type="match status" value="2"/>
</dbReference>
<feature type="domain" description="Gfd2/YDR514C-like C-terminal" evidence="2">
    <location>
        <begin position="449"/>
        <end position="528"/>
    </location>
</feature>
<gene>
    <name evidence="3" type="primary">PLEST004605</name>
    <name evidence="3" type="ORF">PLESTB_000488500</name>
</gene>
<dbReference type="InterPro" id="IPR012337">
    <property type="entry name" value="RNaseH-like_sf"/>
</dbReference>
<protein>
    <recommendedName>
        <fullName evidence="2">Gfd2/YDR514C-like C-terminal domain-containing protein</fullName>
    </recommendedName>
</protein>
<reference evidence="3 4" key="1">
    <citation type="journal article" date="2023" name="Commun. Biol.">
        <title>Reorganization of the ancestral sex-determining regions during the evolution of trioecy in Pleodorina starrii.</title>
        <authorList>
            <person name="Takahashi K."/>
            <person name="Suzuki S."/>
            <person name="Kawai-Toyooka H."/>
            <person name="Yamamoto K."/>
            <person name="Hamaji T."/>
            <person name="Ootsuki R."/>
            <person name="Yamaguchi H."/>
            <person name="Kawachi M."/>
            <person name="Higashiyama T."/>
            <person name="Nozaki H."/>
        </authorList>
    </citation>
    <scope>NUCLEOTIDE SEQUENCE [LARGE SCALE GENOMIC DNA]</scope>
    <source>
        <strain evidence="3 4">NIES-4479</strain>
    </source>
</reference>
<evidence type="ECO:0000313" key="3">
    <source>
        <dbReference type="EMBL" id="GLC51309.1"/>
    </source>
</evidence>
<dbReference type="GO" id="GO:0003676">
    <property type="term" value="F:nucleic acid binding"/>
    <property type="evidence" value="ECO:0007669"/>
    <property type="project" value="InterPro"/>
</dbReference>
<dbReference type="EMBL" id="BRXU01000004">
    <property type="protein sequence ID" value="GLC51309.1"/>
    <property type="molecule type" value="Genomic_DNA"/>
</dbReference>